<comment type="caution">
    <text evidence="6">The sequence shown here is derived from an EMBL/GenBank/DDBJ whole genome shotgun (WGS) entry which is preliminary data.</text>
</comment>
<dbReference type="InterPro" id="IPR015358">
    <property type="entry name" value="Tscrpt_reg_MerR_DNA-bd"/>
</dbReference>
<evidence type="ECO:0000256" key="1">
    <source>
        <dbReference type="ARBA" id="ARBA00023015"/>
    </source>
</evidence>
<dbReference type="AlphaFoldDB" id="A0A847S584"/>
<dbReference type="GO" id="GO:0003700">
    <property type="term" value="F:DNA-binding transcription factor activity"/>
    <property type="evidence" value="ECO:0007669"/>
    <property type="project" value="InterPro"/>
</dbReference>
<dbReference type="Proteomes" id="UP000587991">
    <property type="component" value="Unassembled WGS sequence"/>
</dbReference>
<keyword evidence="4" id="KW-0175">Coiled coil</keyword>
<reference evidence="6 7" key="1">
    <citation type="submission" date="2020-04" db="EMBL/GenBank/DDBJ databases">
        <title>Draft genome of Leeia sp. IMCC25680.</title>
        <authorList>
            <person name="Song J."/>
            <person name="Cho J.-C."/>
        </authorList>
    </citation>
    <scope>NUCLEOTIDE SEQUENCE [LARGE SCALE GENOMIC DNA]</scope>
    <source>
        <strain evidence="6 7">IMCC25680</strain>
    </source>
</reference>
<protein>
    <submittedName>
        <fullName evidence="6">MerR family DNA-binding transcriptional regulator</fullName>
    </submittedName>
</protein>
<gene>
    <name evidence="6" type="ORF">HF682_02070</name>
</gene>
<keyword evidence="1" id="KW-0805">Transcription regulation</keyword>
<dbReference type="PANTHER" id="PTHR30204">
    <property type="entry name" value="REDOX-CYCLING DRUG-SENSING TRANSCRIPTIONAL ACTIVATOR SOXR"/>
    <property type="match status" value="1"/>
</dbReference>
<keyword evidence="7" id="KW-1185">Reference proteome</keyword>
<dbReference type="PROSITE" id="PS50937">
    <property type="entry name" value="HTH_MERR_2"/>
    <property type="match status" value="1"/>
</dbReference>
<evidence type="ECO:0000313" key="7">
    <source>
        <dbReference type="Proteomes" id="UP000587991"/>
    </source>
</evidence>
<keyword evidence="2 6" id="KW-0238">DNA-binding</keyword>
<dbReference type="SUPFAM" id="SSF46955">
    <property type="entry name" value="Putative DNA-binding domain"/>
    <property type="match status" value="1"/>
</dbReference>
<dbReference type="InterPro" id="IPR009061">
    <property type="entry name" value="DNA-bd_dom_put_sf"/>
</dbReference>
<feature type="coiled-coil region" evidence="4">
    <location>
        <begin position="95"/>
        <end position="132"/>
    </location>
</feature>
<keyword evidence="3" id="KW-0804">Transcription</keyword>
<evidence type="ECO:0000256" key="2">
    <source>
        <dbReference type="ARBA" id="ARBA00023125"/>
    </source>
</evidence>
<dbReference type="Pfam" id="PF00376">
    <property type="entry name" value="MerR"/>
    <property type="match status" value="1"/>
</dbReference>
<dbReference type="EMBL" id="JABAIM010000001">
    <property type="protein sequence ID" value="NLR73945.1"/>
    <property type="molecule type" value="Genomic_DNA"/>
</dbReference>
<proteinExistence type="predicted"/>
<dbReference type="Pfam" id="PF09278">
    <property type="entry name" value="MerR-DNA-bind"/>
    <property type="match status" value="1"/>
</dbReference>
<dbReference type="InterPro" id="IPR047057">
    <property type="entry name" value="MerR_fam"/>
</dbReference>
<evidence type="ECO:0000256" key="3">
    <source>
        <dbReference type="ARBA" id="ARBA00023163"/>
    </source>
</evidence>
<evidence type="ECO:0000313" key="6">
    <source>
        <dbReference type="EMBL" id="NLR73945.1"/>
    </source>
</evidence>
<name>A0A847S584_9NEIS</name>
<dbReference type="PANTHER" id="PTHR30204:SF58">
    <property type="entry name" value="HTH-TYPE TRANSCRIPTIONAL REGULATOR YFMP"/>
    <property type="match status" value="1"/>
</dbReference>
<organism evidence="6 7">
    <name type="scientific">Leeia aquatica</name>
    <dbReference type="NCBI Taxonomy" id="2725557"/>
    <lineage>
        <taxon>Bacteria</taxon>
        <taxon>Pseudomonadati</taxon>
        <taxon>Pseudomonadota</taxon>
        <taxon>Betaproteobacteria</taxon>
        <taxon>Neisseriales</taxon>
        <taxon>Leeiaceae</taxon>
        <taxon>Leeia</taxon>
    </lineage>
</organism>
<accession>A0A847S584</accession>
<dbReference type="Gene3D" id="1.10.1660.10">
    <property type="match status" value="1"/>
</dbReference>
<dbReference type="InterPro" id="IPR000551">
    <property type="entry name" value="MerR-type_HTH_dom"/>
</dbReference>
<evidence type="ECO:0000256" key="4">
    <source>
        <dbReference type="SAM" id="Coils"/>
    </source>
</evidence>
<feature type="domain" description="HTH merR-type" evidence="5">
    <location>
        <begin position="13"/>
        <end position="80"/>
    </location>
</feature>
<dbReference type="CDD" id="cd04776">
    <property type="entry name" value="HTH_GnyR"/>
    <property type="match status" value="1"/>
</dbReference>
<dbReference type="RefSeq" id="WP_168875594.1">
    <property type="nucleotide sequence ID" value="NZ_JABAIM010000001.1"/>
</dbReference>
<dbReference type="SMART" id="SM00422">
    <property type="entry name" value="HTH_MERR"/>
    <property type="match status" value="1"/>
</dbReference>
<evidence type="ECO:0000259" key="5">
    <source>
        <dbReference type="PROSITE" id="PS50937"/>
    </source>
</evidence>
<sequence length="135" mass="15941">MSHADLASANKRSYTITDLAREFDVTTRAIRFYEDEGLLLPERVGRNRVYGSRERVRLMLILRGKRLGFSLGEVKELFDIYDSSRDETSQLQQYLKILNQRRALLEQQRQDIEAVLKEIDTFERQCQRILEEKGD</sequence>
<dbReference type="GO" id="GO:0003677">
    <property type="term" value="F:DNA binding"/>
    <property type="evidence" value="ECO:0007669"/>
    <property type="project" value="UniProtKB-KW"/>
</dbReference>